<dbReference type="EMBL" id="FUXA01000016">
    <property type="protein sequence ID" value="SJZ97963.1"/>
    <property type="molecule type" value="Genomic_DNA"/>
</dbReference>
<proteinExistence type="predicted"/>
<evidence type="ECO:0000313" key="2">
    <source>
        <dbReference type="Proteomes" id="UP000189857"/>
    </source>
</evidence>
<organism evidence="1 2">
    <name type="scientific">Eubacterium ruminantium</name>
    <dbReference type="NCBI Taxonomy" id="42322"/>
    <lineage>
        <taxon>Bacteria</taxon>
        <taxon>Bacillati</taxon>
        <taxon>Bacillota</taxon>
        <taxon>Clostridia</taxon>
        <taxon>Eubacteriales</taxon>
        <taxon>Eubacteriaceae</taxon>
        <taxon>Eubacterium</taxon>
    </lineage>
</organism>
<gene>
    <name evidence="1" type="ORF">SAMN02745110_02223</name>
</gene>
<name>A0A1T4Q2G8_9FIRM</name>
<reference evidence="1 2" key="1">
    <citation type="submission" date="2017-02" db="EMBL/GenBank/DDBJ databases">
        <authorList>
            <person name="Peterson S.W."/>
        </authorList>
    </citation>
    <scope>NUCLEOTIDE SEQUENCE [LARGE SCALE GENOMIC DNA]</scope>
    <source>
        <strain evidence="1 2">ATCC 17233</strain>
    </source>
</reference>
<dbReference type="RefSeq" id="WP_078788019.1">
    <property type="nucleotide sequence ID" value="NZ_FMTO01000014.1"/>
</dbReference>
<dbReference type="Proteomes" id="UP000189857">
    <property type="component" value="Unassembled WGS sequence"/>
</dbReference>
<dbReference type="AlphaFoldDB" id="A0A1T4Q2G8"/>
<sequence>MGITVENFIKVYKANLKAKDKTFEDFIKKHITVQYVKLSEKDAWCDSIISSTCYTTVGDKKIVKMNTVARHICFTMTIINLYTDIDIVFEGTKFLEQYDELNEIGAIEVLIGAIPETELEEFNILLNMKLNDLRDNEYSITALLYNLKNSLDISEEIIESAIKEILEDNKN</sequence>
<keyword evidence="2" id="KW-1185">Reference proteome</keyword>
<accession>A0A1T4Q2G8</accession>
<protein>
    <submittedName>
        <fullName evidence="1">Uncharacterized protein</fullName>
    </submittedName>
</protein>
<evidence type="ECO:0000313" key="1">
    <source>
        <dbReference type="EMBL" id="SJZ97963.1"/>
    </source>
</evidence>